<evidence type="ECO:0000313" key="1">
    <source>
        <dbReference type="EMBL" id="GAI85741.1"/>
    </source>
</evidence>
<gene>
    <name evidence="1" type="ORF">S12H4_21816</name>
</gene>
<dbReference type="EMBL" id="BARW01011280">
    <property type="protein sequence ID" value="GAI85741.1"/>
    <property type="molecule type" value="Genomic_DNA"/>
</dbReference>
<dbReference type="AlphaFoldDB" id="X1T2W5"/>
<accession>X1T2W5</accession>
<name>X1T2W5_9ZZZZ</name>
<reference evidence="1" key="1">
    <citation type="journal article" date="2014" name="Front. Microbiol.">
        <title>High frequency of phylogenetically diverse reductive dehalogenase-homologous genes in deep subseafloor sedimentary metagenomes.</title>
        <authorList>
            <person name="Kawai M."/>
            <person name="Futagami T."/>
            <person name="Toyoda A."/>
            <person name="Takaki Y."/>
            <person name="Nishi S."/>
            <person name="Hori S."/>
            <person name="Arai W."/>
            <person name="Tsubouchi T."/>
            <person name="Morono Y."/>
            <person name="Uchiyama I."/>
            <person name="Ito T."/>
            <person name="Fujiyama A."/>
            <person name="Inagaki F."/>
            <person name="Takami H."/>
        </authorList>
    </citation>
    <scope>NUCLEOTIDE SEQUENCE</scope>
    <source>
        <strain evidence="1">Expedition CK06-06</strain>
    </source>
</reference>
<protein>
    <submittedName>
        <fullName evidence="1">Uncharacterized protein</fullName>
    </submittedName>
</protein>
<comment type="caution">
    <text evidence="1">The sequence shown here is derived from an EMBL/GenBank/DDBJ whole genome shotgun (WGS) entry which is preliminary data.</text>
</comment>
<sequence>MTGLEGSIRFWEFMLKATGCLMAISIRSQIEATIKFLKELQKVREASDNARPNRIG</sequence>
<organism evidence="1">
    <name type="scientific">marine sediment metagenome</name>
    <dbReference type="NCBI Taxonomy" id="412755"/>
    <lineage>
        <taxon>unclassified sequences</taxon>
        <taxon>metagenomes</taxon>
        <taxon>ecological metagenomes</taxon>
    </lineage>
</organism>
<proteinExistence type="predicted"/>